<protein>
    <submittedName>
        <fullName evidence="1">Uncharacterized protein</fullName>
    </submittedName>
</protein>
<dbReference type="EMBL" id="CP127162">
    <property type="protein sequence ID" value="WIV17171.1"/>
    <property type="molecule type" value="Genomic_DNA"/>
</dbReference>
<organism evidence="1 2">
    <name type="scientific">Paenibacillus polygoni</name>
    <dbReference type="NCBI Taxonomy" id="3050112"/>
    <lineage>
        <taxon>Bacteria</taxon>
        <taxon>Bacillati</taxon>
        <taxon>Bacillota</taxon>
        <taxon>Bacilli</taxon>
        <taxon>Bacillales</taxon>
        <taxon>Paenibacillaceae</taxon>
        <taxon>Paenibacillus</taxon>
    </lineage>
</organism>
<keyword evidence="2" id="KW-1185">Reference proteome</keyword>
<evidence type="ECO:0000313" key="2">
    <source>
        <dbReference type="Proteomes" id="UP001236415"/>
    </source>
</evidence>
<accession>A0ABY8X167</accession>
<proteinExistence type="predicted"/>
<dbReference type="RefSeq" id="WP_285741279.1">
    <property type="nucleotide sequence ID" value="NZ_CP127162.1"/>
</dbReference>
<evidence type="ECO:0000313" key="1">
    <source>
        <dbReference type="EMBL" id="WIV17171.1"/>
    </source>
</evidence>
<dbReference type="InterPro" id="IPR032675">
    <property type="entry name" value="LRR_dom_sf"/>
</dbReference>
<gene>
    <name evidence="1" type="ORF">QPK24_11960</name>
</gene>
<sequence length="76" mass="8603">MNKVLSSLVLVLVILVSLPGRAYMEQASLDISFQDEQLEQAIKQILEKNETAAVTQKDMQSLTLLDLSRRNWKPSD</sequence>
<dbReference type="Proteomes" id="UP001236415">
    <property type="component" value="Chromosome"/>
</dbReference>
<name>A0ABY8X167_9BACL</name>
<dbReference type="Gene3D" id="3.80.10.10">
    <property type="entry name" value="Ribonuclease Inhibitor"/>
    <property type="match status" value="1"/>
</dbReference>
<reference evidence="1 2" key="1">
    <citation type="submission" date="2023-06" db="EMBL/GenBank/DDBJ databases">
        <title>Paenibacillus polygonum sp. nov., an endophytic bacterium, isolated from Polygonum lapathifolium L. in Nanji Wetland National Nature Reserve, South of Poyang Lake, Jiangxi Province, China.</title>
        <authorList>
            <person name="Yu Z."/>
        </authorList>
    </citation>
    <scope>NUCLEOTIDE SEQUENCE [LARGE SCALE GENOMIC DNA]</scope>
    <source>
        <strain evidence="1 2">C31</strain>
    </source>
</reference>